<dbReference type="AlphaFoldDB" id="A0A1I0RHG9"/>
<dbReference type="STRING" id="29529.SAMN04488122_2845"/>
<reference evidence="2" key="1">
    <citation type="submission" date="2016-10" db="EMBL/GenBank/DDBJ databases">
        <authorList>
            <person name="Varghese N."/>
            <person name="Submissions S."/>
        </authorList>
    </citation>
    <scope>NUCLEOTIDE SEQUENCE [LARGE SCALE GENOMIC DNA]</scope>
    <source>
        <strain evidence="2">DSM 3695</strain>
    </source>
</reference>
<dbReference type="Proteomes" id="UP000199310">
    <property type="component" value="Unassembled WGS sequence"/>
</dbReference>
<dbReference type="OrthoDB" id="665728at2"/>
<accession>A0A1I0RHG9</accession>
<evidence type="ECO:0000313" key="1">
    <source>
        <dbReference type="EMBL" id="SEW40328.1"/>
    </source>
</evidence>
<sequence length="141" mass="16291">MFDIKIQSPFTFTPVAHPGCSNEKALALYHEINWADLYRQMEASGSSPDSPFYYFEINRRNHLGEAERLCISGYIRDLVCVGYMRPKMERKGFFKKKDVLNPTFRTQMDAVEGAFAFSCLDAFMKGNNVFLEENLYDKEGD</sequence>
<proteinExistence type="predicted"/>
<name>A0A1I0RHG9_9BACT</name>
<dbReference type="EMBL" id="FOJG01000001">
    <property type="protein sequence ID" value="SEW40328.1"/>
    <property type="molecule type" value="Genomic_DNA"/>
</dbReference>
<keyword evidence="2" id="KW-1185">Reference proteome</keyword>
<dbReference type="RefSeq" id="WP_089895742.1">
    <property type="nucleotide sequence ID" value="NZ_FOJG01000001.1"/>
</dbReference>
<gene>
    <name evidence="1" type="ORF">SAMN04488122_2845</name>
</gene>
<organism evidence="1 2">
    <name type="scientific">Chitinophaga arvensicola</name>
    <dbReference type="NCBI Taxonomy" id="29529"/>
    <lineage>
        <taxon>Bacteria</taxon>
        <taxon>Pseudomonadati</taxon>
        <taxon>Bacteroidota</taxon>
        <taxon>Chitinophagia</taxon>
        <taxon>Chitinophagales</taxon>
        <taxon>Chitinophagaceae</taxon>
        <taxon>Chitinophaga</taxon>
    </lineage>
</organism>
<evidence type="ECO:0000313" key="2">
    <source>
        <dbReference type="Proteomes" id="UP000199310"/>
    </source>
</evidence>
<protein>
    <submittedName>
        <fullName evidence="1">Uncharacterized protein</fullName>
    </submittedName>
</protein>